<dbReference type="Proteomes" id="UP000032120">
    <property type="component" value="Unassembled WGS sequence"/>
</dbReference>
<comment type="similarity">
    <text evidence="2">Belongs to the bacterial solute-binding protein 8 family.</text>
</comment>
<dbReference type="InterPro" id="IPR002491">
    <property type="entry name" value="ABC_transptr_periplasmic_BD"/>
</dbReference>
<dbReference type="OrthoDB" id="1846031at2"/>
<accession>A0A0D0HVJ8</accession>
<evidence type="ECO:0000256" key="3">
    <source>
        <dbReference type="ARBA" id="ARBA00022448"/>
    </source>
</evidence>
<dbReference type="PANTHER" id="PTHR30532">
    <property type="entry name" value="IRON III DICITRATE-BINDING PERIPLASMIC PROTEIN"/>
    <property type="match status" value="1"/>
</dbReference>
<evidence type="ECO:0000259" key="6">
    <source>
        <dbReference type="PROSITE" id="PS50983"/>
    </source>
</evidence>
<comment type="subcellular location">
    <subcellularLocation>
        <location evidence="1">Cell envelope</location>
    </subcellularLocation>
</comment>
<dbReference type="Pfam" id="PF01497">
    <property type="entry name" value="Peripla_BP_2"/>
    <property type="match status" value="1"/>
</dbReference>
<dbReference type="EMBL" id="JXSQ01000028">
    <property type="protein sequence ID" value="KIP51611.1"/>
    <property type="molecule type" value="Genomic_DNA"/>
</dbReference>
<evidence type="ECO:0000256" key="4">
    <source>
        <dbReference type="ARBA" id="ARBA00022729"/>
    </source>
</evidence>
<feature type="chain" id="PRO_5002228979" description="Fe/B12 periplasmic-binding domain-containing protein" evidence="5">
    <location>
        <begin position="27"/>
        <end position="346"/>
    </location>
</feature>
<comment type="caution">
    <text evidence="7">The sequence shown here is derived from an EMBL/GenBank/DDBJ whole genome shotgun (WGS) entry which is preliminary data.</text>
</comment>
<dbReference type="PROSITE" id="PS50983">
    <property type="entry name" value="FE_B12_PBP"/>
    <property type="match status" value="1"/>
</dbReference>
<evidence type="ECO:0000313" key="8">
    <source>
        <dbReference type="Proteomes" id="UP000032120"/>
    </source>
</evidence>
<evidence type="ECO:0000313" key="7">
    <source>
        <dbReference type="EMBL" id="KIP51611.1"/>
    </source>
</evidence>
<sequence>MRLKTPASISAMLLATAILVTGCAGATGNNPGGDAGAHAESDADGSFPVTITHALGEATIDEAPQRVVTLGWAAEDAAVALGVVPIAVPEYTWGADDNGYLPWFRDAVEALGEPLPQTLPSGEVDFEQILTLSPDVILAPYSGISDAEYKRLSDIAPTVAYSEEPWASSWQDLTSTVGKALGRSDEAAELLDSTEAMFEDYAADHPEFAGVNLAYGMGLTDGTSELTLYFPSDPRVEFVEALGFTTPPSVIDFAERSALGSSDSASLELLGDFDDADVFLAWAASEEDKKRTLGNPLVSLWRPVADGKGLVLTDPSLVWATSSPTALNIPWALETVVPQLAELVAR</sequence>
<proteinExistence type="inferred from homology"/>
<dbReference type="Gene3D" id="3.40.50.1980">
    <property type="entry name" value="Nitrogenase molybdenum iron protein domain"/>
    <property type="match status" value="2"/>
</dbReference>
<dbReference type="PROSITE" id="PS51257">
    <property type="entry name" value="PROKAR_LIPOPROTEIN"/>
    <property type="match status" value="1"/>
</dbReference>
<feature type="signal peptide" evidence="5">
    <location>
        <begin position="1"/>
        <end position="26"/>
    </location>
</feature>
<name>A0A0D0HVJ8_9MICO</name>
<protein>
    <recommendedName>
        <fullName evidence="6">Fe/B12 periplasmic-binding domain-containing protein</fullName>
    </recommendedName>
</protein>
<dbReference type="AlphaFoldDB" id="A0A0D0HVJ8"/>
<dbReference type="GO" id="GO:0030288">
    <property type="term" value="C:outer membrane-bounded periplasmic space"/>
    <property type="evidence" value="ECO:0007669"/>
    <property type="project" value="TreeGrafter"/>
</dbReference>
<dbReference type="CDD" id="cd01146">
    <property type="entry name" value="FhuD"/>
    <property type="match status" value="1"/>
</dbReference>
<dbReference type="InterPro" id="IPR051313">
    <property type="entry name" value="Bact_iron-sidero_bind"/>
</dbReference>
<dbReference type="SUPFAM" id="SSF53807">
    <property type="entry name" value="Helical backbone' metal receptor"/>
    <property type="match status" value="1"/>
</dbReference>
<keyword evidence="4 5" id="KW-0732">Signal</keyword>
<dbReference type="PANTHER" id="PTHR30532:SF24">
    <property type="entry name" value="FERRIC ENTEROBACTIN-BINDING PERIPLASMIC PROTEIN FEPB"/>
    <property type="match status" value="1"/>
</dbReference>
<evidence type="ECO:0000256" key="2">
    <source>
        <dbReference type="ARBA" id="ARBA00008814"/>
    </source>
</evidence>
<feature type="domain" description="Fe/B12 periplasmic-binding" evidence="6">
    <location>
        <begin position="66"/>
        <end position="344"/>
    </location>
</feature>
<evidence type="ECO:0000256" key="1">
    <source>
        <dbReference type="ARBA" id="ARBA00004196"/>
    </source>
</evidence>
<dbReference type="GO" id="GO:1901678">
    <property type="term" value="P:iron coordination entity transport"/>
    <property type="evidence" value="ECO:0007669"/>
    <property type="project" value="UniProtKB-ARBA"/>
</dbReference>
<keyword evidence="8" id="KW-1185">Reference proteome</keyword>
<keyword evidence="3" id="KW-0813">Transport</keyword>
<organism evidence="7 8">
    <name type="scientific">Leucobacter komagatae</name>
    <dbReference type="NCBI Taxonomy" id="55969"/>
    <lineage>
        <taxon>Bacteria</taxon>
        <taxon>Bacillati</taxon>
        <taxon>Actinomycetota</taxon>
        <taxon>Actinomycetes</taxon>
        <taxon>Micrococcales</taxon>
        <taxon>Microbacteriaceae</taxon>
        <taxon>Leucobacter</taxon>
    </lineage>
</organism>
<evidence type="ECO:0000256" key="5">
    <source>
        <dbReference type="SAM" id="SignalP"/>
    </source>
</evidence>
<reference evidence="7 8" key="1">
    <citation type="submission" date="2015-01" db="EMBL/GenBank/DDBJ databases">
        <title>Draft genome sequence of Leucobacter komagatae strain VKM ST2845.</title>
        <authorList>
            <person name="Karlyshev A.V."/>
            <person name="Kudryashova E.B."/>
        </authorList>
    </citation>
    <scope>NUCLEOTIDE SEQUENCE [LARGE SCALE GENOMIC DNA]</scope>
    <source>
        <strain evidence="7 8">VKM ST2845</strain>
    </source>
</reference>
<gene>
    <name evidence="7" type="ORF">SD72_14270</name>
</gene>